<dbReference type="GO" id="GO:0022857">
    <property type="term" value="F:transmembrane transporter activity"/>
    <property type="evidence" value="ECO:0007669"/>
    <property type="project" value="InterPro"/>
</dbReference>
<reference evidence="5" key="1">
    <citation type="journal article" date="2012" name="Nature">
        <title>The tomato genome sequence provides insights into fleshy fruit evolution.</title>
        <authorList>
            <consortium name="Tomato Genome Consortium"/>
        </authorList>
    </citation>
    <scope>NUCLEOTIDE SEQUENCE [LARGE SCALE GENOMIC DNA]</scope>
    <source>
        <strain evidence="5">cv. Heinz 1706</strain>
    </source>
</reference>
<keyword evidence="3 4" id="KW-0472">Membrane</keyword>
<feature type="transmembrane region" description="Helical" evidence="4">
    <location>
        <begin position="39"/>
        <end position="57"/>
    </location>
</feature>
<keyword evidence="6" id="KW-1185">Reference proteome</keyword>
<proteinExistence type="predicted"/>
<name>A0A3Q7F902_SOLLC</name>
<feature type="transmembrane region" description="Helical" evidence="4">
    <location>
        <begin position="6"/>
        <end position="27"/>
    </location>
</feature>
<evidence type="ECO:0000256" key="4">
    <source>
        <dbReference type="SAM" id="Phobius"/>
    </source>
</evidence>
<evidence type="ECO:0000256" key="2">
    <source>
        <dbReference type="ARBA" id="ARBA00022989"/>
    </source>
</evidence>
<keyword evidence="2 4" id="KW-1133">Transmembrane helix</keyword>
<dbReference type="Gramene" id="Solyc01g100890.3.1">
    <property type="protein sequence ID" value="Solyc01g100890.3.1"/>
    <property type="gene ID" value="Solyc01g100890.3"/>
</dbReference>
<dbReference type="InParanoid" id="A0A3Q7F902"/>
<accession>A0A3Q7F902</accession>
<feature type="transmembrane region" description="Helical" evidence="4">
    <location>
        <begin position="77"/>
        <end position="96"/>
    </location>
</feature>
<dbReference type="AlphaFoldDB" id="A0A3Q7F902"/>
<dbReference type="OMA" id="KMTIRIF"/>
<dbReference type="PANTHER" id="PTHR31218">
    <property type="entry name" value="WAT1-RELATED PROTEIN"/>
    <property type="match status" value="1"/>
</dbReference>
<sequence>MGKNLFPFFLMVLVQLGSAGTAIISKIVMDDGMNPYVHLSYRQIIATISIAPFAYFFERVTGMQTTYLIGLKNSTATITTALANLVPAITFLLAVLSG</sequence>
<evidence type="ECO:0000256" key="1">
    <source>
        <dbReference type="ARBA" id="ARBA00022692"/>
    </source>
</evidence>
<protein>
    <recommendedName>
        <fullName evidence="7">WAT1-related protein</fullName>
    </recommendedName>
</protein>
<dbReference type="InterPro" id="IPR030184">
    <property type="entry name" value="WAT1-related"/>
</dbReference>
<dbReference type="EnsemblPlants" id="Solyc01g100890.3.1">
    <property type="protein sequence ID" value="Solyc01g100890.3.1"/>
    <property type="gene ID" value="Solyc01g100890.3"/>
</dbReference>
<dbReference type="STRING" id="4081.A0A3Q7F902"/>
<dbReference type="Proteomes" id="UP000004994">
    <property type="component" value="Chromosome 1"/>
</dbReference>
<evidence type="ECO:0000313" key="5">
    <source>
        <dbReference type="EnsemblPlants" id="Solyc01g100890.3.1"/>
    </source>
</evidence>
<keyword evidence="1 4" id="KW-0812">Transmembrane</keyword>
<evidence type="ECO:0000256" key="3">
    <source>
        <dbReference type="ARBA" id="ARBA00023136"/>
    </source>
</evidence>
<evidence type="ECO:0008006" key="7">
    <source>
        <dbReference type="Google" id="ProtNLM"/>
    </source>
</evidence>
<dbReference type="GO" id="GO:0016020">
    <property type="term" value="C:membrane"/>
    <property type="evidence" value="ECO:0007669"/>
    <property type="project" value="InterPro"/>
</dbReference>
<organism evidence="5">
    <name type="scientific">Solanum lycopersicum</name>
    <name type="common">Tomato</name>
    <name type="synonym">Lycopersicon esculentum</name>
    <dbReference type="NCBI Taxonomy" id="4081"/>
    <lineage>
        <taxon>Eukaryota</taxon>
        <taxon>Viridiplantae</taxon>
        <taxon>Streptophyta</taxon>
        <taxon>Embryophyta</taxon>
        <taxon>Tracheophyta</taxon>
        <taxon>Spermatophyta</taxon>
        <taxon>Magnoliopsida</taxon>
        <taxon>eudicotyledons</taxon>
        <taxon>Gunneridae</taxon>
        <taxon>Pentapetalae</taxon>
        <taxon>asterids</taxon>
        <taxon>lamiids</taxon>
        <taxon>Solanales</taxon>
        <taxon>Solanaceae</taxon>
        <taxon>Solanoideae</taxon>
        <taxon>Solaneae</taxon>
        <taxon>Solanum</taxon>
        <taxon>Solanum subgen. Lycopersicon</taxon>
    </lineage>
</organism>
<reference evidence="5" key="2">
    <citation type="submission" date="2019-01" db="UniProtKB">
        <authorList>
            <consortium name="EnsemblPlants"/>
        </authorList>
    </citation>
    <scope>IDENTIFICATION</scope>
    <source>
        <strain evidence="5">cv. Heinz 1706</strain>
    </source>
</reference>
<evidence type="ECO:0000313" key="6">
    <source>
        <dbReference type="Proteomes" id="UP000004994"/>
    </source>
</evidence>